<organism evidence="2 3">
    <name type="scientific">Pelotomaculum thermopropionicum (strain DSM 13744 / JCM 10971 / SI)</name>
    <dbReference type="NCBI Taxonomy" id="370438"/>
    <lineage>
        <taxon>Bacteria</taxon>
        <taxon>Bacillati</taxon>
        <taxon>Bacillota</taxon>
        <taxon>Clostridia</taxon>
        <taxon>Eubacteriales</taxon>
        <taxon>Desulfotomaculaceae</taxon>
        <taxon>Pelotomaculum</taxon>
    </lineage>
</organism>
<proteinExistence type="predicted"/>
<reference evidence="3" key="1">
    <citation type="journal article" date="2008" name="Genome Res.">
        <title>The genome of Pelotomaculum thermopropionicum reveals niche-associated evolution in anaerobic microbiota.</title>
        <authorList>
            <person name="Kosaka T."/>
            <person name="Kato S."/>
            <person name="Shimoyama T."/>
            <person name="Ishii S."/>
            <person name="Abe T."/>
            <person name="Watanabe K."/>
        </authorList>
    </citation>
    <scope>NUCLEOTIDE SEQUENCE [LARGE SCALE GENOMIC DNA]</scope>
    <source>
        <strain evidence="3">DSM 13744 / JCM 10971 / SI</strain>
    </source>
</reference>
<accession>A5D357</accession>
<keyword evidence="3" id="KW-1185">Reference proteome</keyword>
<dbReference type="AlphaFoldDB" id="A5D357"/>
<dbReference type="Proteomes" id="UP000006556">
    <property type="component" value="Chromosome"/>
</dbReference>
<dbReference type="SMART" id="SM00842">
    <property type="entry name" value="FtsA"/>
    <property type="match status" value="1"/>
</dbReference>
<feature type="domain" description="SHS2" evidence="1">
    <location>
        <begin position="9"/>
        <end position="176"/>
    </location>
</feature>
<dbReference type="STRING" id="370438.PTH_1149"/>
<protein>
    <submittedName>
        <fullName evidence="2">Tfp pilus assembly protein, ATPase PilM</fullName>
    </submittedName>
</protein>
<gene>
    <name evidence="2" type="primary">PilM</name>
    <name evidence="2" type="ordered locus">PTH_1149</name>
</gene>
<dbReference type="Gene3D" id="3.30.1490.300">
    <property type="match status" value="1"/>
</dbReference>
<evidence type="ECO:0000259" key="1">
    <source>
        <dbReference type="SMART" id="SM00842"/>
    </source>
</evidence>
<name>A5D357_PELTS</name>
<sequence length="348" mass="36083">MGFLKSGGSVGLDIDAGVIRAVELKGRTRAAALAAAGRIEIPAGAVEEGAVADVEVVAGALKELWKDARIGSRDVIVGVSNQVVLMRIARLPKVPANKLEKVVRFQAGDYFPIPLEQLVLDFFLIGEVEGGDGPEMEVLLVAARRENLGGLLDALSAASLRPLAIDASSLALLRTLPGERQAGAVAMLDLSTGRNCSFMIAENGVPRLARSILQFQPAAAQKNPAGLFAGLGGGALVAAADDGGEKAADESGIGGWVEALANEVRASIAYYLSQRNVEYVEAIVLSGSGARMAGLPEMIQEELDVPVEIIKPLAVLGGSVPGSCSFLSAEEPDFAVSIGLAVRGLEHR</sequence>
<dbReference type="GO" id="GO:0051301">
    <property type="term" value="P:cell division"/>
    <property type="evidence" value="ECO:0007669"/>
    <property type="project" value="InterPro"/>
</dbReference>
<dbReference type="CDD" id="cd24049">
    <property type="entry name" value="ASKHA_NBD_PilM"/>
    <property type="match status" value="1"/>
</dbReference>
<dbReference type="PIRSF" id="PIRSF019169">
    <property type="entry name" value="PilM"/>
    <property type="match status" value="1"/>
</dbReference>
<dbReference type="InterPro" id="IPR043129">
    <property type="entry name" value="ATPase_NBD"/>
</dbReference>
<dbReference type="Gene3D" id="3.30.420.40">
    <property type="match status" value="2"/>
</dbReference>
<dbReference type="NCBIfam" id="TIGR01175">
    <property type="entry name" value="pilM"/>
    <property type="match status" value="1"/>
</dbReference>
<dbReference type="eggNOG" id="COG4972">
    <property type="taxonomic scope" value="Bacteria"/>
</dbReference>
<dbReference type="Pfam" id="PF11104">
    <property type="entry name" value="PilM_2"/>
    <property type="match status" value="2"/>
</dbReference>
<dbReference type="PANTHER" id="PTHR32432:SF3">
    <property type="entry name" value="ETHANOLAMINE UTILIZATION PROTEIN EUTJ"/>
    <property type="match status" value="1"/>
</dbReference>
<dbReference type="HOGENOM" id="CLU_050686_0_0_9"/>
<dbReference type="InterPro" id="IPR050696">
    <property type="entry name" value="FtsA/MreB"/>
</dbReference>
<dbReference type="EMBL" id="AP009389">
    <property type="protein sequence ID" value="BAF59330.1"/>
    <property type="molecule type" value="Genomic_DNA"/>
</dbReference>
<dbReference type="KEGG" id="pth:PTH_1149"/>
<evidence type="ECO:0000313" key="2">
    <source>
        <dbReference type="EMBL" id="BAF59330.1"/>
    </source>
</evidence>
<dbReference type="InterPro" id="IPR003494">
    <property type="entry name" value="SHS2_FtsA"/>
</dbReference>
<dbReference type="SUPFAM" id="SSF53067">
    <property type="entry name" value="Actin-like ATPase domain"/>
    <property type="match status" value="2"/>
</dbReference>
<dbReference type="InterPro" id="IPR005883">
    <property type="entry name" value="PilM"/>
</dbReference>
<evidence type="ECO:0000313" key="3">
    <source>
        <dbReference type="Proteomes" id="UP000006556"/>
    </source>
</evidence>
<dbReference type="PANTHER" id="PTHR32432">
    <property type="entry name" value="CELL DIVISION PROTEIN FTSA-RELATED"/>
    <property type="match status" value="1"/>
</dbReference>